<dbReference type="EMBL" id="JBFXLQ010000005">
    <property type="protein sequence ID" value="KAL2870599.1"/>
    <property type="molecule type" value="Genomic_DNA"/>
</dbReference>
<evidence type="ECO:0000313" key="2">
    <source>
        <dbReference type="EMBL" id="KAL2870599.1"/>
    </source>
</evidence>
<evidence type="ECO:0000256" key="1">
    <source>
        <dbReference type="SAM" id="Phobius"/>
    </source>
</evidence>
<dbReference type="GeneID" id="98141203"/>
<organism evidence="2 3">
    <name type="scientific">Aspergillus lucknowensis</name>
    <dbReference type="NCBI Taxonomy" id="176173"/>
    <lineage>
        <taxon>Eukaryota</taxon>
        <taxon>Fungi</taxon>
        <taxon>Dikarya</taxon>
        <taxon>Ascomycota</taxon>
        <taxon>Pezizomycotina</taxon>
        <taxon>Eurotiomycetes</taxon>
        <taxon>Eurotiomycetidae</taxon>
        <taxon>Eurotiales</taxon>
        <taxon>Aspergillaceae</taxon>
        <taxon>Aspergillus</taxon>
        <taxon>Aspergillus subgen. Nidulantes</taxon>
    </lineage>
</organism>
<sequence length="84" mass="9589">MFPWIAHAIDKDFHGTDPLAYPFQTLTNLKNCQLRSILSPVIGLPIGILIAGMMYAKVPNAYKPHLEFVVCTRRQSRSEFRTNK</sequence>
<keyword evidence="1" id="KW-0472">Membrane</keyword>
<keyword evidence="1" id="KW-0812">Transmembrane</keyword>
<reference evidence="2 3" key="1">
    <citation type="submission" date="2024-07" db="EMBL/GenBank/DDBJ databases">
        <title>Section-level genome sequencing and comparative genomics of Aspergillus sections Usti and Cavernicolus.</title>
        <authorList>
            <consortium name="Lawrence Berkeley National Laboratory"/>
            <person name="Nybo J.L."/>
            <person name="Vesth T.C."/>
            <person name="Theobald S."/>
            <person name="Frisvad J.C."/>
            <person name="Larsen T.O."/>
            <person name="Kjaerboelling I."/>
            <person name="Rothschild-Mancinelli K."/>
            <person name="Lyhne E.K."/>
            <person name="Kogle M.E."/>
            <person name="Barry K."/>
            <person name="Clum A."/>
            <person name="Na H."/>
            <person name="Ledsgaard L."/>
            <person name="Lin J."/>
            <person name="Lipzen A."/>
            <person name="Kuo A."/>
            <person name="Riley R."/>
            <person name="Mondo S."/>
            <person name="Labutti K."/>
            <person name="Haridas S."/>
            <person name="Pangalinan J."/>
            <person name="Salamov A.A."/>
            <person name="Simmons B.A."/>
            <person name="Magnuson J.K."/>
            <person name="Chen J."/>
            <person name="Drula E."/>
            <person name="Henrissat B."/>
            <person name="Wiebenga A."/>
            <person name="Lubbers R.J."/>
            <person name="Gomes A.C."/>
            <person name="Macurrencykelacurrency M.R."/>
            <person name="Stajich J."/>
            <person name="Grigoriev I.V."/>
            <person name="Mortensen U.H."/>
            <person name="De Vries R.P."/>
            <person name="Baker S.E."/>
            <person name="Andersen M.R."/>
        </authorList>
    </citation>
    <scope>NUCLEOTIDE SEQUENCE [LARGE SCALE GENOMIC DNA]</scope>
    <source>
        <strain evidence="2 3">CBS 449.75</strain>
    </source>
</reference>
<name>A0ABR4M2I1_9EURO</name>
<gene>
    <name evidence="2" type="ORF">BJX67DRAFT_243059</name>
</gene>
<proteinExistence type="predicted"/>
<feature type="transmembrane region" description="Helical" evidence="1">
    <location>
        <begin position="37"/>
        <end position="56"/>
    </location>
</feature>
<dbReference type="Proteomes" id="UP001610432">
    <property type="component" value="Unassembled WGS sequence"/>
</dbReference>
<comment type="caution">
    <text evidence="2">The sequence shown here is derived from an EMBL/GenBank/DDBJ whole genome shotgun (WGS) entry which is preliminary data.</text>
</comment>
<protein>
    <submittedName>
        <fullName evidence="2">Uncharacterized protein</fullName>
    </submittedName>
</protein>
<evidence type="ECO:0000313" key="3">
    <source>
        <dbReference type="Proteomes" id="UP001610432"/>
    </source>
</evidence>
<keyword evidence="1" id="KW-1133">Transmembrane helix</keyword>
<accession>A0ABR4M2I1</accession>
<dbReference type="RefSeq" id="XP_070889578.1">
    <property type="nucleotide sequence ID" value="XM_071026131.1"/>
</dbReference>
<keyword evidence="3" id="KW-1185">Reference proteome</keyword>